<organism evidence="2 3">
    <name type="scientific">Tenacibaculum aiptasiae</name>
    <dbReference type="NCBI Taxonomy" id="426481"/>
    <lineage>
        <taxon>Bacteria</taxon>
        <taxon>Pseudomonadati</taxon>
        <taxon>Bacteroidota</taxon>
        <taxon>Flavobacteriia</taxon>
        <taxon>Flavobacteriales</taxon>
        <taxon>Flavobacteriaceae</taxon>
        <taxon>Tenacibaculum</taxon>
    </lineage>
</organism>
<evidence type="ECO:0000256" key="1">
    <source>
        <dbReference type="SAM" id="Phobius"/>
    </source>
</evidence>
<sequence length="116" mass="13112">MKTLIFYIIVGLLFLLIPLSGIGILGTMITDKYQIQHARTFLEIDSNKLSEIEIREKSKAIGNLEKTIKQKQLLMFGIATIGLVSGISLLRNKNSLLNPITNHTKKPYNELRKSQD</sequence>
<feature type="transmembrane region" description="Helical" evidence="1">
    <location>
        <begin position="6"/>
        <end position="29"/>
    </location>
</feature>
<dbReference type="AlphaFoldDB" id="A0A7J5ASE1"/>
<protein>
    <submittedName>
        <fullName evidence="2">Uncharacterized protein</fullName>
    </submittedName>
</protein>
<keyword evidence="1" id="KW-1133">Transmembrane helix</keyword>
<keyword evidence="3" id="KW-1185">Reference proteome</keyword>
<feature type="transmembrane region" description="Helical" evidence="1">
    <location>
        <begin position="73"/>
        <end position="90"/>
    </location>
</feature>
<evidence type="ECO:0000313" key="2">
    <source>
        <dbReference type="EMBL" id="KAB1160479.1"/>
    </source>
</evidence>
<keyword evidence="1" id="KW-0472">Membrane</keyword>
<name>A0A7J5ASE1_9FLAO</name>
<keyword evidence="1" id="KW-0812">Transmembrane</keyword>
<dbReference type="Proteomes" id="UP000467305">
    <property type="component" value="Unassembled WGS sequence"/>
</dbReference>
<proteinExistence type="predicted"/>
<gene>
    <name evidence="2" type="ORF">F7018_00970</name>
</gene>
<dbReference type="RefSeq" id="WP_150898108.1">
    <property type="nucleotide sequence ID" value="NZ_WAAU01000003.1"/>
</dbReference>
<accession>A0A7J5ASE1</accession>
<dbReference type="EMBL" id="WAAU01000003">
    <property type="protein sequence ID" value="KAB1160479.1"/>
    <property type="molecule type" value="Genomic_DNA"/>
</dbReference>
<comment type="caution">
    <text evidence="2">The sequence shown here is derived from an EMBL/GenBank/DDBJ whole genome shotgun (WGS) entry which is preliminary data.</text>
</comment>
<evidence type="ECO:0000313" key="3">
    <source>
        <dbReference type="Proteomes" id="UP000467305"/>
    </source>
</evidence>
<reference evidence="2 3" key="1">
    <citation type="submission" date="2019-09" db="EMBL/GenBank/DDBJ databases">
        <authorList>
            <person name="Cao W.R."/>
        </authorList>
    </citation>
    <scope>NUCLEOTIDE SEQUENCE [LARGE SCALE GENOMIC DNA]</scope>
    <source>
        <strain evidence="3">a4</strain>
    </source>
</reference>